<evidence type="ECO:0000256" key="5">
    <source>
        <dbReference type="ARBA" id="ARBA00023136"/>
    </source>
</evidence>
<feature type="transmembrane region" description="Helical" evidence="6">
    <location>
        <begin position="71"/>
        <end position="93"/>
    </location>
</feature>
<dbReference type="EMBL" id="PRKW01000004">
    <property type="protein sequence ID" value="PPB49262.1"/>
    <property type="molecule type" value="Genomic_DNA"/>
</dbReference>
<feature type="transmembrane region" description="Helical" evidence="6">
    <location>
        <begin position="149"/>
        <end position="173"/>
    </location>
</feature>
<feature type="transmembrane region" description="Helical" evidence="6">
    <location>
        <begin position="100"/>
        <end position="117"/>
    </location>
</feature>
<dbReference type="OrthoDB" id="528320at2"/>
<keyword evidence="5 6" id="KW-0472">Membrane</keyword>
<reference evidence="9 10" key="1">
    <citation type="journal article" date="2014" name="Int. J. Syst. Evol. Microbiol.">
        <title>Arthrobacter pityocampae sp. nov., isolated from Thaumetopoea pityocampa (Lep., Thaumetopoeidae).</title>
        <authorList>
            <person name="Ince I.A."/>
            <person name="Demirbag Z."/>
            <person name="Kati H."/>
        </authorList>
    </citation>
    <scope>NUCLEOTIDE SEQUENCE [LARGE SCALE GENOMIC DNA]</scope>
    <source>
        <strain evidence="9 10">Tp2</strain>
    </source>
</reference>
<evidence type="ECO:0000256" key="1">
    <source>
        <dbReference type="ARBA" id="ARBA00004141"/>
    </source>
</evidence>
<dbReference type="AlphaFoldDB" id="A0A2S5IXE6"/>
<feature type="transmembrane region" description="Helical" evidence="6">
    <location>
        <begin position="264"/>
        <end position="284"/>
    </location>
</feature>
<feature type="transmembrane region" description="Helical" evidence="6">
    <location>
        <begin position="45"/>
        <end position="65"/>
    </location>
</feature>
<name>A0A2S5IXE6_9MICC</name>
<dbReference type="PROSITE" id="PS50206">
    <property type="entry name" value="RHODANESE_3"/>
    <property type="match status" value="1"/>
</dbReference>
<evidence type="ECO:0000313" key="9">
    <source>
        <dbReference type="EMBL" id="PPB49262.1"/>
    </source>
</evidence>
<protein>
    <recommendedName>
        <fullName evidence="6">Probable membrane transporter protein</fullName>
    </recommendedName>
</protein>
<sequence>MSTVLIVVLALSILIGLSLGVLGGGGSILTVPILVYVAGFEAKEAIAASLFVVGVTSAVSVISHARSGRVMWRTGLIFGAAGMVGAFAGGILGGFIPGQILLVAFALMMVATSIAMIRGRRKPVASAHGTAVDRVRHELPLGRVLLDGAVVGLVTGLVGAGGGFLVVPALALLGGLPMSVAVGTSLVVISMKSFAGLAGYLTTVQIDWPLTLAVTAAAIVGSLIGAQLAGRIPEAALRKAFGWFVLAMGAFVLLQQIPGDARPAAAAIIAGVALAALAACRFILPSCRLNARRRGQDGDIGASAGPHQPDPTPSDPRKDSTMAQTTITATNDRRQHEQVLDVREDFEVASGTIPGALHIPMGQLQRRLPELEKETPVIVVCRSGNRSAHVADALNAAGYSADTMTGGMTAWAAAGLPIEQVGDAREQSPSGRLRRTP</sequence>
<proteinExistence type="inferred from homology"/>
<feature type="transmembrane region" description="Helical" evidence="6">
    <location>
        <begin position="240"/>
        <end position="258"/>
    </location>
</feature>
<accession>A0A2S5IXE6</accession>
<dbReference type="InterPro" id="IPR051598">
    <property type="entry name" value="TSUP/Inactive_protease-like"/>
</dbReference>
<keyword evidence="6" id="KW-1003">Cell membrane</keyword>
<organism evidence="9 10">
    <name type="scientific">Arthrobacter pityocampae</name>
    <dbReference type="NCBI Taxonomy" id="547334"/>
    <lineage>
        <taxon>Bacteria</taxon>
        <taxon>Bacillati</taxon>
        <taxon>Actinomycetota</taxon>
        <taxon>Actinomycetes</taxon>
        <taxon>Micrococcales</taxon>
        <taxon>Micrococcaceae</taxon>
        <taxon>Arthrobacter</taxon>
    </lineage>
</organism>
<dbReference type="GO" id="GO:0005886">
    <property type="term" value="C:plasma membrane"/>
    <property type="evidence" value="ECO:0007669"/>
    <property type="project" value="UniProtKB-SubCell"/>
</dbReference>
<evidence type="ECO:0000256" key="2">
    <source>
        <dbReference type="ARBA" id="ARBA00009142"/>
    </source>
</evidence>
<keyword evidence="3 6" id="KW-0812">Transmembrane</keyword>
<dbReference type="SUPFAM" id="SSF52821">
    <property type="entry name" value="Rhodanese/Cell cycle control phosphatase"/>
    <property type="match status" value="1"/>
</dbReference>
<comment type="caution">
    <text evidence="9">The sequence shown here is derived from an EMBL/GenBank/DDBJ whole genome shotgun (WGS) entry which is preliminary data.</text>
</comment>
<dbReference type="InterPro" id="IPR036873">
    <property type="entry name" value="Rhodanese-like_dom_sf"/>
</dbReference>
<evidence type="ECO:0000256" key="3">
    <source>
        <dbReference type="ARBA" id="ARBA00022692"/>
    </source>
</evidence>
<evidence type="ECO:0000256" key="4">
    <source>
        <dbReference type="ARBA" id="ARBA00022989"/>
    </source>
</evidence>
<keyword evidence="4 6" id="KW-1133">Transmembrane helix</keyword>
<comment type="subcellular location">
    <subcellularLocation>
        <location evidence="6">Cell membrane</location>
        <topology evidence="6">Multi-pass membrane protein</topology>
    </subcellularLocation>
    <subcellularLocation>
        <location evidence="1">Membrane</location>
        <topology evidence="1">Multi-pass membrane protein</topology>
    </subcellularLocation>
</comment>
<dbReference type="SMART" id="SM00450">
    <property type="entry name" value="RHOD"/>
    <property type="match status" value="1"/>
</dbReference>
<feature type="region of interest" description="Disordered" evidence="7">
    <location>
        <begin position="295"/>
        <end position="329"/>
    </location>
</feature>
<gene>
    <name evidence="9" type="ORF">C4K88_11285</name>
</gene>
<keyword evidence="10" id="KW-1185">Reference proteome</keyword>
<comment type="similarity">
    <text evidence="2 6">Belongs to the 4-toluene sulfonate uptake permease (TSUP) (TC 2.A.102) family.</text>
</comment>
<dbReference type="Pfam" id="PF00581">
    <property type="entry name" value="Rhodanese"/>
    <property type="match status" value="1"/>
</dbReference>
<dbReference type="Gene3D" id="3.40.250.10">
    <property type="entry name" value="Rhodanese-like domain"/>
    <property type="match status" value="1"/>
</dbReference>
<dbReference type="InterPro" id="IPR001763">
    <property type="entry name" value="Rhodanese-like_dom"/>
</dbReference>
<dbReference type="Proteomes" id="UP000239297">
    <property type="component" value="Unassembled WGS sequence"/>
</dbReference>
<feature type="transmembrane region" description="Helical" evidence="6">
    <location>
        <begin position="208"/>
        <end position="228"/>
    </location>
</feature>
<evidence type="ECO:0000256" key="6">
    <source>
        <dbReference type="RuleBase" id="RU363041"/>
    </source>
</evidence>
<feature type="transmembrane region" description="Helical" evidence="6">
    <location>
        <begin position="6"/>
        <end position="38"/>
    </location>
</feature>
<evidence type="ECO:0000313" key="10">
    <source>
        <dbReference type="Proteomes" id="UP000239297"/>
    </source>
</evidence>
<feature type="domain" description="Rhodanese" evidence="8">
    <location>
        <begin position="333"/>
        <end position="420"/>
    </location>
</feature>
<dbReference type="PANTHER" id="PTHR43701:SF2">
    <property type="entry name" value="MEMBRANE TRANSPORTER PROTEIN YJNA-RELATED"/>
    <property type="match status" value="1"/>
</dbReference>
<evidence type="ECO:0000259" key="8">
    <source>
        <dbReference type="PROSITE" id="PS50206"/>
    </source>
</evidence>
<dbReference type="PANTHER" id="PTHR43701">
    <property type="entry name" value="MEMBRANE TRANSPORTER PROTEIN MJ0441-RELATED"/>
    <property type="match status" value="1"/>
</dbReference>
<dbReference type="InterPro" id="IPR002781">
    <property type="entry name" value="TM_pro_TauE-like"/>
</dbReference>
<dbReference type="Pfam" id="PF01925">
    <property type="entry name" value="TauE"/>
    <property type="match status" value="1"/>
</dbReference>
<dbReference type="CDD" id="cd00158">
    <property type="entry name" value="RHOD"/>
    <property type="match status" value="1"/>
</dbReference>
<evidence type="ECO:0000256" key="7">
    <source>
        <dbReference type="SAM" id="MobiDB-lite"/>
    </source>
</evidence>